<gene>
    <name evidence="2" type="ORF">OCBIM_22028664mg</name>
</gene>
<feature type="transmembrane region" description="Helical" evidence="1">
    <location>
        <begin position="74"/>
        <end position="94"/>
    </location>
</feature>
<reference evidence="2" key="1">
    <citation type="submission" date="2015-07" db="EMBL/GenBank/DDBJ databases">
        <title>MeaNS - Measles Nucleotide Surveillance Program.</title>
        <authorList>
            <person name="Tran T."/>
            <person name="Druce J."/>
        </authorList>
    </citation>
    <scope>NUCLEOTIDE SEQUENCE</scope>
    <source>
        <strain evidence="2">UCB-OBI-ISO-001</strain>
        <tissue evidence="2">Gonad</tissue>
    </source>
</reference>
<sequence>MHPHPASFHKHLMYYLFFKYSFKIFLVESQDNLNYAENKDSSLPTFSSEQGTILSKLPIEPSPWICSYIKLRTLFFVFILFCYTKLIIDVLSSAKYKS</sequence>
<dbReference type="EMBL" id="KQ420546">
    <property type="protein sequence ID" value="KOF79968.1"/>
    <property type="molecule type" value="Genomic_DNA"/>
</dbReference>
<organism evidence="2">
    <name type="scientific">Octopus bimaculoides</name>
    <name type="common">California two-spotted octopus</name>
    <dbReference type="NCBI Taxonomy" id="37653"/>
    <lineage>
        <taxon>Eukaryota</taxon>
        <taxon>Metazoa</taxon>
        <taxon>Spiralia</taxon>
        <taxon>Lophotrochozoa</taxon>
        <taxon>Mollusca</taxon>
        <taxon>Cephalopoda</taxon>
        <taxon>Coleoidea</taxon>
        <taxon>Octopodiformes</taxon>
        <taxon>Octopoda</taxon>
        <taxon>Incirrata</taxon>
        <taxon>Octopodidae</taxon>
        <taxon>Octopus</taxon>
    </lineage>
</organism>
<evidence type="ECO:0000313" key="2">
    <source>
        <dbReference type="EMBL" id="KOF79968.1"/>
    </source>
</evidence>
<keyword evidence="1" id="KW-0812">Transmembrane</keyword>
<dbReference type="AlphaFoldDB" id="A0A0L8GSL2"/>
<name>A0A0L8GSL2_OCTBM</name>
<proteinExistence type="predicted"/>
<keyword evidence="1" id="KW-0472">Membrane</keyword>
<evidence type="ECO:0000256" key="1">
    <source>
        <dbReference type="SAM" id="Phobius"/>
    </source>
</evidence>
<accession>A0A0L8GSL2</accession>
<keyword evidence="1" id="KW-1133">Transmembrane helix</keyword>
<protein>
    <submittedName>
        <fullName evidence="2">Uncharacterized protein</fullName>
    </submittedName>
</protein>